<dbReference type="EMBL" id="UINC01020271">
    <property type="protein sequence ID" value="SVA85282.1"/>
    <property type="molecule type" value="Genomic_DNA"/>
</dbReference>
<organism evidence="2">
    <name type="scientific">marine metagenome</name>
    <dbReference type="NCBI Taxonomy" id="408172"/>
    <lineage>
        <taxon>unclassified sequences</taxon>
        <taxon>metagenomes</taxon>
        <taxon>ecological metagenomes</taxon>
    </lineage>
</organism>
<gene>
    <name evidence="2" type="ORF">METZ01_LOCUS138136</name>
</gene>
<reference evidence="2" key="1">
    <citation type="submission" date="2018-05" db="EMBL/GenBank/DDBJ databases">
        <authorList>
            <person name="Lanie J.A."/>
            <person name="Ng W.-L."/>
            <person name="Kazmierczak K.M."/>
            <person name="Andrzejewski T.M."/>
            <person name="Davidsen T.M."/>
            <person name="Wayne K.J."/>
            <person name="Tettelin H."/>
            <person name="Glass J.I."/>
            <person name="Rusch D."/>
            <person name="Podicherti R."/>
            <person name="Tsui H.-C.T."/>
            <person name="Winkler M.E."/>
        </authorList>
    </citation>
    <scope>NUCLEOTIDE SEQUENCE</scope>
</reference>
<proteinExistence type="predicted"/>
<name>A0A381Z8U7_9ZZZZ</name>
<evidence type="ECO:0000256" key="1">
    <source>
        <dbReference type="SAM" id="MobiDB-lite"/>
    </source>
</evidence>
<accession>A0A381Z8U7</accession>
<feature type="region of interest" description="Disordered" evidence="1">
    <location>
        <begin position="1"/>
        <end position="26"/>
    </location>
</feature>
<dbReference type="AlphaFoldDB" id="A0A381Z8U7"/>
<sequence>PTEDYGPSISSLEYYAREQTPAPPLK</sequence>
<protein>
    <submittedName>
        <fullName evidence="2">Uncharacterized protein</fullName>
    </submittedName>
</protein>
<evidence type="ECO:0000313" key="2">
    <source>
        <dbReference type="EMBL" id="SVA85282.1"/>
    </source>
</evidence>
<feature type="non-terminal residue" evidence="2">
    <location>
        <position position="1"/>
    </location>
</feature>